<dbReference type="Proteomes" id="UP000887565">
    <property type="component" value="Unplaced"/>
</dbReference>
<evidence type="ECO:0000313" key="2">
    <source>
        <dbReference type="Proteomes" id="UP000887565"/>
    </source>
</evidence>
<evidence type="ECO:0000313" key="3">
    <source>
        <dbReference type="WBParaSite" id="nRc.2.0.1.t47369-RA"/>
    </source>
</evidence>
<sequence>MRPTSSPCMDIGAIQQWTQSPQI</sequence>
<feature type="region of interest" description="Disordered" evidence="1">
    <location>
        <begin position="1"/>
        <end position="23"/>
    </location>
</feature>
<keyword evidence="2" id="KW-1185">Reference proteome</keyword>
<proteinExistence type="predicted"/>
<evidence type="ECO:0000256" key="1">
    <source>
        <dbReference type="SAM" id="MobiDB-lite"/>
    </source>
</evidence>
<reference evidence="3" key="1">
    <citation type="submission" date="2022-11" db="UniProtKB">
        <authorList>
            <consortium name="WormBaseParasite"/>
        </authorList>
    </citation>
    <scope>IDENTIFICATION</scope>
</reference>
<dbReference type="AlphaFoldDB" id="A0A915L8K1"/>
<name>A0A915L8K1_ROMCU</name>
<accession>A0A915L8K1</accession>
<organism evidence="2 3">
    <name type="scientific">Romanomermis culicivorax</name>
    <name type="common">Nematode worm</name>
    <dbReference type="NCBI Taxonomy" id="13658"/>
    <lineage>
        <taxon>Eukaryota</taxon>
        <taxon>Metazoa</taxon>
        <taxon>Ecdysozoa</taxon>
        <taxon>Nematoda</taxon>
        <taxon>Enoplea</taxon>
        <taxon>Dorylaimia</taxon>
        <taxon>Mermithida</taxon>
        <taxon>Mermithoidea</taxon>
        <taxon>Mermithidae</taxon>
        <taxon>Romanomermis</taxon>
    </lineage>
</organism>
<dbReference type="WBParaSite" id="nRc.2.0.1.t47369-RA">
    <property type="protein sequence ID" value="nRc.2.0.1.t47369-RA"/>
    <property type="gene ID" value="nRc.2.0.1.g47369"/>
</dbReference>
<protein>
    <submittedName>
        <fullName evidence="3">Uncharacterized protein</fullName>
    </submittedName>
</protein>